<feature type="region of interest" description="Disordered" evidence="2">
    <location>
        <begin position="313"/>
        <end position="358"/>
    </location>
</feature>
<comment type="similarity">
    <text evidence="1">Belongs to the CoA-transferase III family.</text>
</comment>
<protein>
    <recommendedName>
        <fullName evidence="4">Alpha-methylacyl-CoA racemase</fullName>
    </recommendedName>
</protein>
<organism evidence="3">
    <name type="scientific">Arion vulgaris</name>
    <dbReference type="NCBI Taxonomy" id="1028688"/>
    <lineage>
        <taxon>Eukaryota</taxon>
        <taxon>Metazoa</taxon>
        <taxon>Spiralia</taxon>
        <taxon>Lophotrochozoa</taxon>
        <taxon>Mollusca</taxon>
        <taxon>Gastropoda</taxon>
        <taxon>Heterobranchia</taxon>
        <taxon>Euthyneura</taxon>
        <taxon>Panpulmonata</taxon>
        <taxon>Eupulmonata</taxon>
        <taxon>Stylommatophora</taxon>
        <taxon>Helicina</taxon>
        <taxon>Arionoidea</taxon>
        <taxon>Arionidae</taxon>
        <taxon>Arion</taxon>
    </lineage>
</organism>
<name>A0A0B6ZF29_9EUPU</name>
<gene>
    <name evidence="3" type="primary">ORF61487</name>
</gene>
<dbReference type="GO" id="GO:0008206">
    <property type="term" value="P:bile acid metabolic process"/>
    <property type="evidence" value="ECO:0007669"/>
    <property type="project" value="TreeGrafter"/>
</dbReference>
<evidence type="ECO:0000313" key="3">
    <source>
        <dbReference type="EMBL" id="CEK67143.1"/>
    </source>
</evidence>
<dbReference type="SUPFAM" id="SSF89796">
    <property type="entry name" value="CoA-transferase family III (CaiB/BaiF)"/>
    <property type="match status" value="1"/>
</dbReference>
<sequence length="389" mass="42537">MTFSAPCLMHFENQLMALKSIKVIELAGLAPVPFCGMVLADFGARVIRIDRPKAPSMDTLSRGKQSVSVNLKKKEGLEVLRKLCQTADVLIEPFRPGVMEKLGLGPDVLTSANPRLIYARLTGYGQSGCMSHKAGHDINYIAMAGVLSKFGRWKERPNPPVNVVADFGGGGLMCALGIVMALYERSVSGKGQVIDANMVEGSAYLASFIDSNRDTIFAGERGRNLLDGGAAFYDTYETKDGQYMAAGSLESKFYEDLLKGLGLEQSGISQTDDQEQQRELFRKIFLTKTRDEWVEVFQDLDACVTPVLSTDEAAQHPHNKSKESFLQGPNALLQAGPSPRLSRTPGIREQRHLPEPGQHTIDVLKEYGFSDTELSALIKSGALFQASNL</sequence>
<dbReference type="InterPro" id="IPR050509">
    <property type="entry name" value="CoA-transferase_III"/>
</dbReference>
<dbReference type="PANTHER" id="PTHR48228">
    <property type="entry name" value="SUCCINYL-COA--D-CITRAMALATE COA-TRANSFERASE"/>
    <property type="match status" value="1"/>
</dbReference>
<dbReference type="EMBL" id="HACG01020278">
    <property type="protein sequence ID" value="CEK67143.1"/>
    <property type="molecule type" value="Transcribed_RNA"/>
</dbReference>
<proteinExistence type="inferred from homology"/>
<dbReference type="InterPro" id="IPR003673">
    <property type="entry name" value="CoA-Trfase_fam_III"/>
</dbReference>
<evidence type="ECO:0008006" key="4">
    <source>
        <dbReference type="Google" id="ProtNLM"/>
    </source>
</evidence>
<dbReference type="GO" id="GO:0008111">
    <property type="term" value="F:alpha-methylacyl-CoA racemase activity"/>
    <property type="evidence" value="ECO:0007669"/>
    <property type="project" value="TreeGrafter"/>
</dbReference>
<evidence type="ECO:0000256" key="2">
    <source>
        <dbReference type="SAM" id="MobiDB-lite"/>
    </source>
</evidence>
<dbReference type="Gene3D" id="3.40.50.10540">
    <property type="entry name" value="Crotonobetainyl-coa:carnitine coa-transferase, domain 1"/>
    <property type="match status" value="1"/>
</dbReference>
<dbReference type="Pfam" id="PF02515">
    <property type="entry name" value="CoA_transf_3"/>
    <property type="match status" value="1"/>
</dbReference>
<dbReference type="InterPro" id="IPR044855">
    <property type="entry name" value="CoA-Trfase_III_dom3_sf"/>
</dbReference>
<reference evidence="3" key="1">
    <citation type="submission" date="2014-12" db="EMBL/GenBank/DDBJ databases">
        <title>Insight into the proteome of Arion vulgaris.</title>
        <authorList>
            <person name="Aradska J."/>
            <person name="Bulat T."/>
            <person name="Smidak R."/>
            <person name="Sarate P."/>
            <person name="Gangsoo J."/>
            <person name="Sialana F."/>
            <person name="Bilban M."/>
            <person name="Lubec G."/>
        </authorList>
    </citation>
    <scope>NUCLEOTIDE SEQUENCE</scope>
    <source>
        <tissue evidence="3">Skin</tissue>
    </source>
</reference>
<dbReference type="GO" id="GO:0005739">
    <property type="term" value="C:mitochondrion"/>
    <property type="evidence" value="ECO:0007669"/>
    <property type="project" value="TreeGrafter"/>
</dbReference>
<dbReference type="InterPro" id="IPR023606">
    <property type="entry name" value="CoA-Trfase_III_dom_1_sf"/>
</dbReference>
<dbReference type="Gene3D" id="3.30.1540.10">
    <property type="entry name" value="formyl-coa transferase, domain 3"/>
    <property type="match status" value="1"/>
</dbReference>
<evidence type="ECO:0000256" key="1">
    <source>
        <dbReference type="ARBA" id="ARBA00008383"/>
    </source>
</evidence>
<dbReference type="PANTHER" id="PTHR48228:SF5">
    <property type="entry name" value="ALPHA-METHYLACYL-COA RACEMASE"/>
    <property type="match status" value="1"/>
</dbReference>
<accession>A0A0B6ZF29</accession>
<dbReference type="AlphaFoldDB" id="A0A0B6ZF29"/>